<evidence type="ECO:0000313" key="2">
    <source>
        <dbReference type="EMBL" id="TDK33191.1"/>
    </source>
</evidence>
<organism evidence="2 3">
    <name type="scientific">Luteimonas terrae</name>
    <dbReference type="NCBI Taxonomy" id="1530191"/>
    <lineage>
        <taxon>Bacteria</taxon>
        <taxon>Pseudomonadati</taxon>
        <taxon>Pseudomonadota</taxon>
        <taxon>Gammaproteobacteria</taxon>
        <taxon>Lysobacterales</taxon>
        <taxon>Lysobacteraceae</taxon>
        <taxon>Luteimonas</taxon>
    </lineage>
</organism>
<evidence type="ECO:0000256" key="1">
    <source>
        <dbReference type="SAM" id="Phobius"/>
    </source>
</evidence>
<dbReference type="EMBL" id="SMTG01000002">
    <property type="protein sequence ID" value="TDK33191.1"/>
    <property type="molecule type" value="Genomic_DNA"/>
</dbReference>
<comment type="caution">
    <text evidence="2">The sequence shown here is derived from an EMBL/GenBank/DDBJ whole genome shotgun (WGS) entry which is preliminary data.</text>
</comment>
<keyword evidence="1" id="KW-0472">Membrane</keyword>
<feature type="transmembrane region" description="Helical" evidence="1">
    <location>
        <begin position="26"/>
        <end position="49"/>
    </location>
</feature>
<dbReference type="AlphaFoldDB" id="A0A4R5UDF2"/>
<name>A0A4R5UDF2_9GAMM</name>
<dbReference type="InterPro" id="IPR021279">
    <property type="entry name" value="DUF2721"/>
</dbReference>
<keyword evidence="1" id="KW-1133">Transmembrane helix</keyword>
<evidence type="ECO:0000313" key="3">
    <source>
        <dbReference type="Proteomes" id="UP000295543"/>
    </source>
</evidence>
<feature type="transmembrane region" description="Helical" evidence="1">
    <location>
        <begin position="129"/>
        <end position="149"/>
    </location>
</feature>
<gene>
    <name evidence="2" type="ORF">E2F49_03895</name>
</gene>
<protein>
    <submittedName>
        <fullName evidence="2">DUF2721 domain-containing protein</fullName>
    </submittedName>
</protein>
<dbReference type="Proteomes" id="UP000295543">
    <property type="component" value="Unassembled WGS sequence"/>
</dbReference>
<keyword evidence="1" id="KW-0812">Transmembrane</keyword>
<dbReference type="Pfam" id="PF11026">
    <property type="entry name" value="DUF2721"/>
    <property type="match status" value="1"/>
</dbReference>
<reference evidence="2 3" key="1">
    <citation type="submission" date="2019-03" db="EMBL/GenBank/DDBJ databases">
        <title>Luteimonas zhaokaii sp.nov., isolated from the rectal contents of Plateau pika in Yushu, Qinghai Province, China.</title>
        <authorList>
            <person name="Zhang G."/>
        </authorList>
    </citation>
    <scope>NUCLEOTIDE SEQUENCE [LARGE SCALE GENOMIC DNA]</scope>
    <source>
        <strain evidence="2 3">THG-MD21</strain>
    </source>
</reference>
<sequence length="177" mass="19359">MISQPSRRAACVFPSQILSNPSVTHYAILTAMLAPAFFLTATASLLGTANARLARVIDRTRSLLRDLADDDGHDTEDRRILEARIALQRRRSRIILRGSQLLYVAISCFVGTSLTVAGDSFFDHRFGQAPTILAALGVLAMFAASLLLAREASMAVHAVNEEMDDAHRKANRRSPLI</sequence>
<proteinExistence type="predicted"/>
<accession>A0A4R5UDF2</accession>
<keyword evidence="3" id="KW-1185">Reference proteome</keyword>
<dbReference type="OrthoDB" id="5985965at2"/>
<feature type="transmembrane region" description="Helical" evidence="1">
    <location>
        <begin position="94"/>
        <end position="117"/>
    </location>
</feature>